<feature type="compositionally biased region" description="Low complexity" evidence="1">
    <location>
        <begin position="57"/>
        <end position="80"/>
    </location>
</feature>
<sequence length="225" mass="25208">MFENERLILMGRGEALEEMMLEYWIVCMYVDNMGRLTLLTPLSLQYHQNNHSLQNNLQHHTQQSLAQQQQQQQQQQMHQQPYATTHRTFPSAQTSDLIFSSLNRKPSRSIVSERGSSGSDTDGRISGRLWYADIVHGHPHNHSNHNGGGYNHSGINGGLTGLHHPPQILPQQQQLPQVLPNGRHNGFVPGSYVNGRNGTKSSNQPGVNTLNPNAFPLVRGSEINV</sequence>
<evidence type="ECO:0000313" key="3">
    <source>
        <dbReference type="Proteomes" id="UP000708208"/>
    </source>
</evidence>
<gene>
    <name evidence="2" type="ORF">AFUS01_LOCUS29377</name>
</gene>
<dbReference type="Proteomes" id="UP000708208">
    <property type="component" value="Unassembled WGS sequence"/>
</dbReference>
<accession>A0A8J2KQK9</accession>
<name>A0A8J2KQK9_9HEXA</name>
<comment type="caution">
    <text evidence="2">The sequence shown here is derived from an EMBL/GenBank/DDBJ whole genome shotgun (WGS) entry which is preliminary data.</text>
</comment>
<keyword evidence="3" id="KW-1185">Reference proteome</keyword>
<evidence type="ECO:0000313" key="2">
    <source>
        <dbReference type="EMBL" id="CAG7818900.1"/>
    </source>
</evidence>
<reference evidence="2" key="1">
    <citation type="submission" date="2021-06" db="EMBL/GenBank/DDBJ databases">
        <authorList>
            <person name="Hodson N. C."/>
            <person name="Mongue J. A."/>
            <person name="Jaron S. K."/>
        </authorList>
    </citation>
    <scope>NUCLEOTIDE SEQUENCE</scope>
</reference>
<dbReference type="EMBL" id="CAJVCH010433707">
    <property type="protein sequence ID" value="CAG7818900.1"/>
    <property type="molecule type" value="Genomic_DNA"/>
</dbReference>
<proteinExistence type="predicted"/>
<protein>
    <submittedName>
        <fullName evidence="2">Uncharacterized protein</fullName>
    </submittedName>
</protein>
<dbReference type="AlphaFoldDB" id="A0A8J2KQK9"/>
<evidence type="ECO:0000256" key="1">
    <source>
        <dbReference type="SAM" id="MobiDB-lite"/>
    </source>
</evidence>
<feature type="region of interest" description="Disordered" evidence="1">
    <location>
        <begin position="57"/>
        <end position="84"/>
    </location>
</feature>
<organism evidence="2 3">
    <name type="scientific">Allacma fusca</name>
    <dbReference type="NCBI Taxonomy" id="39272"/>
    <lineage>
        <taxon>Eukaryota</taxon>
        <taxon>Metazoa</taxon>
        <taxon>Ecdysozoa</taxon>
        <taxon>Arthropoda</taxon>
        <taxon>Hexapoda</taxon>
        <taxon>Collembola</taxon>
        <taxon>Symphypleona</taxon>
        <taxon>Sminthuridae</taxon>
        <taxon>Allacma</taxon>
    </lineage>
</organism>